<comment type="caution">
    <text evidence="2">The sequence shown here is derived from an EMBL/GenBank/DDBJ whole genome shotgun (WGS) entry which is preliminary data.</text>
</comment>
<accession>A0A846QWG9</accession>
<feature type="transmembrane region" description="Helical" evidence="1">
    <location>
        <begin position="7"/>
        <end position="27"/>
    </location>
</feature>
<evidence type="ECO:0000256" key="1">
    <source>
        <dbReference type="SAM" id="Phobius"/>
    </source>
</evidence>
<organism evidence="2 3">
    <name type="scientific">Desulfobaculum xiamenense</name>
    <dbReference type="NCBI Taxonomy" id="995050"/>
    <lineage>
        <taxon>Bacteria</taxon>
        <taxon>Pseudomonadati</taxon>
        <taxon>Thermodesulfobacteriota</taxon>
        <taxon>Desulfovibrionia</taxon>
        <taxon>Desulfovibrionales</taxon>
        <taxon>Desulfovibrionaceae</taxon>
        <taxon>Desulfobaculum</taxon>
    </lineage>
</organism>
<dbReference type="EMBL" id="JAATJA010000003">
    <property type="protein sequence ID" value="NJB68959.1"/>
    <property type="molecule type" value="Genomic_DNA"/>
</dbReference>
<keyword evidence="3" id="KW-1185">Reference proteome</keyword>
<keyword evidence="1" id="KW-0472">Membrane</keyword>
<protein>
    <submittedName>
        <fullName evidence="2">Uncharacterized protein YdbL (DUF1318 family)</fullName>
    </submittedName>
</protein>
<dbReference type="RefSeq" id="WP_209280203.1">
    <property type="nucleotide sequence ID" value="NZ_JAATJA010000003.1"/>
</dbReference>
<evidence type="ECO:0000313" key="3">
    <source>
        <dbReference type="Proteomes" id="UP000580856"/>
    </source>
</evidence>
<dbReference type="Pfam" id="PF07027">
    <property type="entry name" value="DUF1318"/>
    <property type="match status" value="1"/>
</dbReference>
<evidence type="ECO:0000313" key="2">
    <source>
        <dbReference type="EMBL" id="NJB68959.1"/>
    </source>
</evidence>
<gene>
    <name evidence="2" type="ORF">GGQ74_002653</name>
</gene>
<keyword evidence="1" id="KW-1133">Transmembrane helix</keyword>
<dbReference type="InterPro" id="IPR008309">
    <property type="entry name" value="YdbL"/>
</dbReference>
<reference evidence="2 3" key="1">
    <citation type="submission" date="2020-03" db="EMBL/GenBank/DDBJ databases">
        <title>Genomic Encyclopedia of Type Strains, Phase IV (KMG-IV): sequencing the most valuable type-strain genomes for metagenomic binning, comparative biology and taxonomic classification.</title>
        <authorList>
            <person name="Goeker M."/>
        </authorList>
    </citation>
    <scope>NUCLEOTIDE SEQUENCE [LARGE SCALE GENOMIC DNA]</scope>
    <source>
        <strain evidence="2 3">DSM 24233</strain>
    </source>
</reference>
<sequence>MQRITRVLGWIGILGMLAACVTVNIYFPAAEVRQAADKIVDDVYGATPQKTPAPESPKAKPGDSSALPTILALLGPRAAHAQDATTVSNAAIRGLKDQIQNDHTALVPYYTSGHVGIGRDGSLALRDGGGLNMQQLAQVKRLIAADNSTRAALYAEVAKALQTTETDKVRAIFADTWRAKAAAGWWIQDDSGAWRQK</sequence>
<dbReference type="PROSITE" id="PS51257">
    <property type="entry name" value="PROKAR_LIPOPROTEIN"/>
    <property type="match status" value="1"/>
</dbReference>
<dbReference type="AlphaFoldDB" id="A0A846QWG9"/>
<proteinExistence type="predicted"/>
<name>A0A846QWG9_9BACT</name>
<dbReference type="Proteomes" id="UP000580856">
    <property type="component" value="Unassembled WGS sequence"/>
</dbReference>
<keyword evidence="1" id="KW-0812">Transmembrane</keyword>